<dbReference type="PANTHER" id="PTHR21180:SF32">
    <property type="entry name" value="ENDONUCLEASE_EXONUCLEASE_PHOSPHATASE FAMILY DOMAIN-CONTAINING PROTEIN 1"/>
    <property type="match status" value="1"/>
</dbReference>
<dbReference type="SMART" id="SM00278">
    <property type="entry name" value="HhH1"/>
    <property type="match status" value="2"/>
</dbReference>
<reference evidence="2 3" key="1">
    <citation type="submission" date="2018-12" db="EMBL/GenBank/DDBJ databases">
        <title>Genome sequence from the cellulolytic species, Caldicellulosiruptor changbaiensis.</title>
        <authorList>
            <person name="Blumer-Schuette S.E."/>
            <person name="Mendoza C."/>
        </authorList>
    </citation>
    <scope>NUCLEOTIDE SEQUENCE [LARGE SCALE GENOMIC DNA]</scope>
    <source>
        <strain evidence="2 3">CBS-Z</strain>
    </source>
</reference>
<dbReference type="NCBIfam" id="TIGR00426">
    <property type="entry name" value="competence protein ComEA helix-hairpin-helix repeat region"/>
    <property type="match status" value="1"/>
</dbReference>
<organism evidence="2 3">
    <name type="scientific">Caldicellulosiruptor changbaiensis</name>
    <dbReference type="NCBI Taxonomy" id="1222016"/>
    <lineage>
        <taxon>Bacteria</taxon>
        <taxon>Bacillati</taxon>
        <taxon>Bacillota</taxon>
        <taxon>Bacillota incertae sedis</taxon>
        <taxon>Caldicellulosiruptorales</taxon>
        <taxon>Caldicellulosiruptoraceae</taxon>
        <taxon>Caldicellulosiruptor</taxon>
    </lineage>
</organism>
<dbReference type="SUPFAM" id="SSF47781">
    <property type="entry name" value="RuvA domain 2-like"/>
    <property type="match status" value="1"/>
</dbReference>
<dbReference type="Pfam" id="PF10531">
    <property type="entry name" value="SLBB"/>
    <property type="match status" value="1"/>
</dbReference>
<evidence type="ECO:0000259" key="1">
    <source>
        <dbReference type="SMART" id="SM00278"/>
    </source>
</evidence>
<dbReference type="Proteomes" id="UP000282930">
    <property type="component" value="Chromosome"/>
</dbReference>
<dbReference type="SUPFAM" id="SSF142984">
    <property type="entry name" value="Nqo1 middle domain-like"/>
    <property type="match status" value="1"/>
</dbReference>
<dbReference type="AlphaFoldDB" id="A0A3T0D607"/>
<dbReference type="Gene3D" id="1.10.150.280">
    <property type="entry name" value="AF1531-like domain"/>
    <property type="match status" value="1"/>
</dbReference>
<dbReference type="EMBL" id="CP034791">
    <property type="protein sequence ID" value="AZT90448.1"/>
    <property type="molecule type" value="Genomic_DNA"/>
</dbReference>
<dbReference type="Gene3D" id="3.10.560.10">
    <property type="entry name" value="Outer membrane lipoprotein wza domain like"/>
    <property type="match status" value="1"/>
</dbReference>
<proteinExistence type="predicted"/>
<dbReference type="GO" id="GO:0015627">
    <property type="term" value="C:type II protein secretion system complex"/>
    <property type="evidence" value="ECO:0007669"/>
    <property type="project" value="TreeGrafter"/>
</dbReference>
<dbReference type="PANTHER" id="PTHR21180">
    <property type="entry name" value="ENDONUCLEASE/EXONUCLEASE/PHOSPHATASE FAMILY DOMAIN-CONTAINING PROTEIN 1"/>
    <property type="match status" value="1"/>
</dbReference>
<dbReference type="InterPro" id="IPR051675">
    <property type="entry name" value="Endo/Exo/Phosphatase_dom_1"/>
</dbReference>
<dbReference type="InterPro" id="IPR019554">
    <property type="entry name" value="Soluble_ligand-bd"/>
</dbReference>
<dbReference type="GO" id="GO:0003677">
    <property type="term" value="F:DNA binding"/>
    <property type="evidence" value="ECO:0007669"/>
    <property type="project" value="InterPro"/>
</dbReference>
<dbReference type="Pfam" id="PF12836">
    <property type="entry name" value="HHH_3"/>
    <property type="match status" value="1"/>
</dbReference>
<dbReference type="InterPro" id="IPR003583">
    <property type="entry name" value="Hlx-hairpin-Hlx_DNA-bd_motif"/>
</dbReference>
<dbReference type="RefSeq" id="WP_127351898.1">
    <property type="nucleotide sequence ID" value="NZ_CP034791.1"/>
</dbReference>
<accession>A0A3T0D607</accession>
<name>A0A3T0D607_9FIRM</name>
<evidence type="ECO:0000313" key="3">
    <source>
        <dbReference type="Proteomes" id="UP000282930"/>
    </source>
</evidence>
<keyword evidence="3" id="KW-1185">Reference proteome</keyword>
<dbReference type="InterPro" id="IPR004509">
    <property type="entry name" value="Competence_ComEA_HhH"/>
</dbReference>
<dbReference type="GO" id="GO:0015628">
    <property type="term" value="P:protein secretion by the type II secretion system"/>
    <property type="evidence" value="ECO:0007669"/>
    <property type="project" value="TreeGrafter"/>
</dbReference>
<dbReference type="KEGG" id="ccha:ELD05_07190"/>
<dbReference type="GO" id="GO:0006281">
    <property type="term" value="P:DNA repair"/>
    <property type="evidence" value="ECO:0007669"/>
    <property type="project" value="InterPro"/>
</dbReference>
<feature type="domain" description="Helix-hairpin-helix DNA-binding motif class 1" evidence="1">
    <location>
        <begin position="161"/>
        <end position="180"/>
    </location>
</feature>
<dbReference type="InterPro" id="IPR010994">
    <property type="entry name" value="RuvA_2-like"/>
</dbReference>
<protein>
    <submittedName>
        <fullName evidence="2">Competence protein ComEA</fullName>
    </submittedName>
</protein>
<sequence>MVSFSKREKIMIAIIVVLLLLNIFQYVTHTNTSENLGQQIKLDTQTIDEQSQEKVDVQTDKPYEQQKCVVYVCGNVKKPGVYELLSGSRVNDAIEVAGGVLPNSDINSLNLAEKIQDGQKIYIPKIGEMQTQSNLASEVAQNSTSSSGQSGKININTASKEELKTLDRIGDKLAERIIEYRQKHGPFKSIEEIKNVNGIGDKIFEAIKDSITVQ</sequence>
<evidence type="ECO:0000313" key="2">
    <source>
        <dbReference type="EMBL" id="AZT90448.1"/>
    </source>
</evidence>
<feature type="domain" description="Helix-hairpin-helix DNA-binding motif class 1" evidence="1">
    <location>
        <begin position="191"/>
        <end position="210"/>
    </location>
</feature>
<gene>
    <name evidence="2" type="ORF">ELD05_07190</name>
</gene>